<evidence type="ECO:0000313" key="2">
    <source>
        <dbReference type="Proteomes" id="UP000184499"/>
    </source>
</evidence>
<reference evidence="2" key="1">
    <citation type="journal article" date="2017" name="Genome Biol.">
        <title>Comparative genomics reveals high biological diversity and specific adaptations in the industrially and medically important fungal genus Aspergillus.</title>
        <authorList>
            <person name="de Vries R.P."/>
            <person name="Riley R."/>
            <person name="Wiebenga A."/>
            <person name="Aguilar-Osorio G."/>
            <person name="Amillis S."/>
            <person name="Uchima C.A."/>
            <person name="Anderluh G."/>
            <person name="Asadollahi M."/>
            <person name="Askin M."/>
            <person name="Barry K."/>
            <person name="Battaglia E."/>
            <person name="Bayram O."/>
            <person name="Benocci T."/>
            <person name="Braus-Stromeyer S.A."/>
            <person name="Caldana C."/>
            <person name="Canovas D."/>
            <person name="Cerqueira G.C."/>
            <person name="Chen F."/>
            <person name="Chen W."/>
            <person name="Choi C."/>
            <person name="Clum A."/>
            <person name="Dos Santos R.A."/>
            <person name="Damasio A.R."/>
            <person name="Diallinas G."/>
            <person name="Emri T."/>
            <person name="Fekete E."/>
            <person name="Flipphi M."/>
            <person name="Freyberg S."/>
            <person name="Gallo A."/>
            <person name="Gournas C."/>
            <person name="Habgood R."/>
            <person name="Hainaut M."/>
            <person name="Harispe M.L."/>
            <person name="Henrissat B."/>
            <person name="Hilden K.S."/>
            <person name="Hope R."/>
            <person name="Hossain A."/>
            <person name="Karabika E."/>
            <person name="Karaffa L."/>
            <person name="Karanyi Z."/>
            <person name="Krasevec N."/>
            <person name="Kuo A."/>
            <person name="Kusch H."/>
            <person name="LaButti K."/>
            <person name="Lagendijk E.L."/>
            <person name="Lapidus A."/>
            <person name="Levasseur A."/>
            <person name="Lindquist E."/>
            <person name="Lipzen A."/>
            <person name="Logrieco A.F."/>
            <person name="MacCabe A."/>
            <person name="Maekelae M.R."/>
            <person name="Malavazi I."/>
            <person name="Melin P."/>
            <person name="Meyer V."/>
            <person name="Mielnichuk N."/>
            <person name="Miskei M."/>
            <person name="Molnar A.P."/>
            <person name="Mule G."/>
            <person name="Ngan C.Y."/>
            <person name="Orejas M."/>
            <person name="Orosz E."/>
            <person name="Ouedraogo J.P."/>
            <person name="Overkamp K.M."/>
            <person name="Park H.-S."/>
            <person name="Perrone G."/>
            <person name="Piumi F."/>
            <person name="Punt P.J."/>
            <person name="Ram A.F."/>
            <person name="Ramon A."/>
            <person name="Rauscher S."/>
            <person name="Record E."/>
            <person name="Riano-Pachon D.M."/>
            <person name="Robert V."/>
            <person name="Roehrig J."/>
            <person name="Ruller R."/>
            <person name="Salamov A."/>
            <person name="Salih N.S."/>
            <person name="Samson R.A."/>
            <person name="Sandor E."/>
            <person name="Sanguinetti M."/>
            <person name="Schuetze T."/>
            <person name="Sepcic K."/>
            <person name="Shelest E."/>
            <person name="Sherlock G."/>
            <person name="Sophianopoulou V."/>
            <person name="Squina F.M."/>
            <person name="Sun H."/>
            <person name="Susca A."/>
            <person name="Todd R.B."/>
            <person name="Tsang A."/>
            <person name="Unkles S.E."/>
            <person name="van de Wiele N."/>
            <person name="van Rossen-Uffink D."/>
            <person name="Oliveira J.V."/>
            <person name="Vesth T.C."/>
            <person name="Visser J."/>
            <person name="Yu J.-H."/>
            <person name="Zhou M."/>
            <person name="Andersen M.R."/>
            <person name="Archer D.B."/>
            <person name="Baker S.E."/>
            <person name="Benoit I."/>
            <person name="Brakhage A.A."/>
            <person name="Braus G.H."/>
            <person name="Fischer R."/>
            <person name="Frisvad J.C."/>
            <person name="Goldman G.H."/>
            <person name="Houbraken J."/>
            <person name="Oakley B."/>
            <person name="Pocsi I."/>
            <person name="Scazzocchio C."/>
            <person name="Seiboth B."/>
            <person name="vanKuyk P.A."/>
            <person name="Wortman J."/>
            <person name="Dyer P.S."/>
            <person name="Grigoriev I.V."/>
        </authorList>
    </citation>
    <scope>NUCLEOTIDE SEQUENCE [LARGE SCALE GENOMIC DNA]</scope>
    <source>
        <strain evidence="2">CBS 101740 / IMI 381727 / IBT 21946</strain>
    </source>
</reference>
<dbReference type="Proteomes" id="UP000184499">
    <property type="component" value="Unassembled WGS sequence"/>
</dbReference>
<proteinExistence type="predicted"/>
<dbReference type="AlphaFoldDB" id="A0A1L9U1Z6"/>
<organism evidence="1 2">
    <name type="scientific">Aspergillus brasiliensis (strain CBS 101740 / IMI 381727 / IBT 21946)</name>
    <dbReference type="NCBI Taxonomy" id="767769"/>
    <lineage>
        <taxon>Eukaryota</taxon>
        <taxon>Fungi</taxon>
        <taxon>Dikarya</taxon>
        <taxon>Ascomycota</taxon>
        <taxon>Pezizomycotina</taxon>
        <taxon>Eurotiomycetes</taxon>
        <taxon>Eurotiomycetidae</taxon>
        <taxon>Eurotiales</taxon>
        <taxon>Aspergillaceae</taxon>
        <taxon>Aspergillus</taxon>
        <taxon>Aspergillus subgen. Circumdati</taxon>
    </lineage>
</organism>
<accession>A0A1L9U1Z6</accession>
<dbReference type="EMBL" id="KV878710">
    <property type="protein sequence ID" value="OJJ65710.1"/>
    <property type="molecule type" value="Genomic_DNA"/>
</dbReference>
<gene>
    <name evidence="1" type="ORF">ASPBRDRAFT_35710</name>
</gene>
<dbReference type="GeneID" id="93575863"/>
<protein>
    <submittedName>
        <fullName evidence="1">Uncharacterized protein</fullName>
    </submittedName>
</protein>
<name>A0A1L9U1Z6_ASPBC</name>
<dbReference type="RefSeq" id="XP_067472961.1">
    <property type="nucleotide sequence ID" value="XM_067623375.1"/>
</dbReference>
<sequence>MPNHEFSFGPELRTLLFRFNVSLPVHNAEIERLRLVDAVLLRSLLEEPIRQPSDTEFVIAHGTKLTIQNLIRRLTVYEVREKLAELFTRFHLPMNADPHHFEQMNVISCWLFDSVFSGPWQELCNMRNSFPLGYIQNLSRISEVCRITMKSFRHNPS</sequence>
<evidence type="ECO:0000313" key="1">
    <source>
        <dbReference type="EMBL" id="OJJ65710.1"/>
    </source>
</evidence>
<dbReference type="VEuPathDB" id="FungiDB:ASPBRDRAFT_35710"/>
<keyword evidence="2" id="KW-1185">Reference proteome</keyword>